<evidence type="ECO:0000313" key="5">
    <source>
        <dbReference type="Proteomes" id="UP000653411"/>
    </source>
</evidence>
<dbReference type="GO" id="GO:0008171">
    <property type="term" value="F:O-methyltransferase activity"/>
    <property type="evidence" value="ECO:0007669"/>
    <property type="project" value="InterPro"/>
</dbReference>
<reference evidence="4" key="2">
    <citation type="submission" date="2020-09" db="EMBL/GenBank/DDBJ databases">
        <authorList>
            <person name="Sun Q."/>
            <person name="Zhou Y."/>
        </authorList>
    </citation>
    <scope>NUCLEOTIDE SEQUENCE</scope>
    <source>
        <strain evidence="4">CGMCC 4.7110</strain>
    </source>
</reference>
<dbReference type="PANTHER" id="PTHR43167">
    <property type="entry name" value="PUTATIVE (AFU_ORTHOLOGUE AFUA_6G01830)-RELATED"/>
    <property type="match status" value="1"/>
</dbReference>
<dbReference type="Gene3D" id="3.40.50.150">
    <property type="entry name" value="Vaccinia Virus protein VP39"/>
    <property type="match status" value="1"/>
</dbReference>
<dbReference type="RefSeq" id="WP_189262685.1">
    <property type="nucleotide sequence ID" value="NZ_BMML01000005.1"/>
</dbReference>
<keyword evidence="3" id="KW-0949">S-adenosyl-L-methionine</keyword>
<dbReference type="InterPro" id="IPR002935">
    <property type="entry name" value="SAM_O-MeTrfase"/>
</dbReference>
<organism evidence="4 5">
    <name type="scientific">Streptomyces fuscichromogenes</name>
    <dbReference type="NCBI Taxonomy" id="1324013"/>
    <lineage>
        <taxon>Bacteria</taxon>
        <taxon>Bacillati</taxon>
        <taxon>Actinomycetota</taxon>
        <taxon>Actinomycetes</taxon>
        <taxon>Kitasatosporales</taxon>
        <taxon>Streptomycetaceae</taxon>
        <taxon>Streptomyces</taxon>
    </lineage>
</organism>
<keyword evidence="5" id="KW-1185">Reference proteome</keyword>
<evidence type="ECO:0000313" key="4">
    <source>
        <dbReference type="EMBL" id="GGN02055.1"/>
    </source>
</evidence>
<dbReference type="Pfam" id="PF01596">
    <property type="entry name" value="Methyltransf_3"/>
    <property type="match status" value="1"/>
</dbReference>
<dbReference type="PANTHER" id="PTHR43167:SF1">
    <property type="entry name" value="PUTATIVE (AFU_ORTHOLOGUE AFUA_6G01830)-RELATED"/>
    <property type="match status" value="1"/>
</dbReference>
<dbReference type="AlphaFoldDB" id="A0A917XAJ2"/>
<evidence type="ECO:0000256" key="1">
    <source>
        <dbReference type="ARBA" id="ARBA00022603"/>
    </source>
</evidence>
<dbReference type="SUPFAM" id="SSF53335">
    <property type="entry name" value="S-adenosyl-L-methionine-dependent methyltransferases"/>
    <property type="match status" value="1"/>
</dbReference>
<accession>A0A917XAJ2</accession>
<gene>
    <name evidence="4" type="primary">mdmC</name>
    <name evidence="4" type="ORF">GCM10011578_024330</name>
</gene>
<evidence type="ECO:0000256" key="2">
    <source>
        <dbReference type="ARBA" id="ARBA00022679"/>
    </source>
</evidence>
<evidence type="ECO:0000256" key="3">
    <source>
        <dbReference type="ARBA" id="ARBA00022691"/>
    </source>
</evidence>
<dbReference type="InterPro" id="IPR029063">
    <property type="entry name" value="SAM-dependent_MTases_sf"/>
</dbReference>
<name>A0A917XAJ2_9ACTN</name>
<dbReference type="PROSITE" id="PS51682">
    <property type="entry name" value="SAM_OMT_I"/>
    <property type="match status" value="1"/>
</dbReference>
<keyword evidence="1" id="KW-0489">Methyltransferase</keyword>
<sequence>MDDRLTRVLDDLHREGRAHDGPLADRLLRLRNMTPDAARLIATLIRARRATSVLEIGTSNGYSAIWFADAVRDTGGRLTTVELDADRVTAARANLARAGVAAHADVVHGDGADVLAGAPDASLDLIVLDAERPAYTDYWPRLRRVLTPYGVLAVDNAVSHREQVAALRELLTAEQEFAVALHEVGDGVLTGVRVRAGRPA</sequence>
<comment type="caution">
    <text evidence="4">The sequence shown here is derived from an EMBL/GenBank/DDBJ whole genome shotgun (WGS) entry which is preliminary data.</text>
</comment>
<reference evidence="4" key="1">
    <citation type="journal article" date="2014" name="Int. J. Syst. Evol. Microbiol.">
        <title>Complete genome sequence of Corynebacterium casei LMG S-19264T (=DSM 44701T), isolated from a smear-ripened cheese.</title>
        <authorList>
            <consortium name="US DOE Joint Genome Institute (JGI-PGF)"/>
            <person name="Walter F."/>
            <person name="Albersmeier A."/>
            <person name="Kalinowski J."/>
            <person name="Ruckert C."/>
        </authorList>
    </citation>
    <scope>NUCLEOTIDE SEQUENCE</scope>
    <source>
        <strain evidence="4">CGMCC 4.7110</strain>
    </source>
</reference>
<dbReference type="CDD" id="cd02440">
    <property type="entry name" value="AdoMet_MTases"/>
    <property type="match status" value="1"/>
</dbReference>
<dbReference type="Proteomes" id="UP000653411">
    <property type="component" value="Unassembled WGS sequence"/>
</dbReference>
<proteinExistence type="predicted"/>
<dbReference type="EMBL" id="BMML01000005">
    <property type="protein sequence ID" value="GGN02055.1"/>
    <property type="molecule type" value="Genomic_DNA"/>
</dbReference>
<dbReference type="GO" id="GO:0032259">
    <property type="term" value="P:methylation"/>
    <property type="evidence" value="ECO:0007669"/>
    <property type="project" value="UniProtKB-KW"/>
</dbReference>
<protein>
    <submittedName>
        <fullName evidence="4">O-methyltransferase</fullName>
    </submittedName>
</protein>
<keyword evidence="2" id="KW-0808">Transferase</keyword>